<dbReference type="AlphaFoldDB" id="A0A6M4PWB1"/>
<evidence type="ECO:0000313" key="3">
    <source>
        <dbReference type="Proteomes" id="UP000502641"/>
    </source>
</evidence>
<name>A0A6M4PWB1_9ACTN</name>
<accession>A0A6M4PWB1</accession>
<proteinExistence type="predicted"/>
<sequence>MYLPEIPALPPRQEAVLQRIMEDHERRMTGFTTAVRQRTHGTGHPPPEQGQDARVQRGLRP</sequence>
<keyword evidence="3" id="KW-1185">Reference proteome</keyword>
<dbReference type="EMBL" id="CP053189">
    <property type="protein sequence ID" value="QJS14026.1"/>
    <property type="molecule type" value="Genomic_DNA"/>
</dbReference>
<evidence type="ECO:0000313" key="2">
    <source>
        <dbReference type="EMBL" id="QJS14026.1"/>
    </source>
</evidence>
<organism evidence="2 3">
    <name type="scientific">Streptomyces argyrophylli</name>
    <dbReference type="NCBI Taxonomy" id="2726118"/>
    <lineage>
        <taxon>Bacteria</taxon>
        <taxon>Bacillati</taxon>
        <taxon>Actinomycetota</taxon>
        <taxon>Actinomycetes</taxon>
        <taxon>Kitasatosporales</taxon>
        <taxon>Streptomycetaceae</taxon>
        <taxon>Streptomyces</taxon>
    </lineage>
</organism>
<protein>
    <submittedName>
        <fullName evidence="2">Uncharacterized protein</fullName>
    </submittedName>
</protein>
<evidence type="ECO:0000256" key="1">
    <source>
        <dbReference type="SAM" id="MobiDB-lite"/>
    </source>
</evidence>
<feature type="region of interest" description="Disordered" evidence="1">
    <location>
        <begin position="33"/>
        <end position="61"/>
    </location>
</feature>
<dbReference type="KEGG" id="sarg:HKX69_34895"/>
<reference evidence="2 3" key="1">
    <citation type="submission" date="2020-05" db="EMBL/GenBank/DDBJ databases">
        <authorList>
            <person name="Li K."/>
        </authorList>
    </citation>
    <scope>NUCLEOTIDE SEQUENCE [LARGE SCALE GENOMIC DNA]</scope>
    <source>
        <strain evidence="3">jing01</strain>
    </source>
</reference>
<dbReference type="RefSeq" id="WP_171159419.1">
    <property type="nucleotide sequence ID" value="NZ_CP053189.1"/>
</dbReference>
<dbReference type="Proteomes" id="UP000502641">
    <property type="component" value="Chromosome"/>
</dbReference>
<gene>
    <name evidence="2" type="ORF">HKX69_34895</name>
</gene>